<dbReference type="PROSITE" id="PS51032">
    <property type="entry name" value="AP2_ERF"/>
    <property type="match status" value="1"/>
</dbReference>
<evidence type="ECO:0000256" key="5">
    <source>
        <dbReference type="ARBA" id="ARBA00023163"/>
    </source>
</evidence>
<reference evidence="9 10" key="1">
    <citation type="submission" date="2018-02" db="EMBL/GenBank/DDBJ databases">
        <title>Draft genome of wild Prunus yedoensis var. nudiflora.</title>
        <authorList>
            <person name="Baek S."/>
            <person name="Kim J.-H."/>
            <person name="Choi K."/>
            <person name="Kim G.-B."/>
            <person name="Cho A."/>
            <person name="Jang H."/>
            <person name="Shin C.-H."/>
            <person name="Yu H.-J."/>
            <person name="Mun J.-H."/>
        </authorList>
    </citation>
    <scope>NUCLEOTIDE SEQUENCE [LARGE SCALE GENOMIC DNA]</scope>
    <source>
        <strain evidence="10">cv. Jeju island</strain>
        <tissue evidence="9">Leaf</tissue>
    </source>
</reference>
<protein>
    <submittedName>
        <fullName evidence="9">Ethylene-responsive transcription factor 3-like</fullName>
    </submittedName>
</protein>
<dbReference type="GO" id="GO:0009873">
    <property type="term" value="P:ethylene-activated signaling pathway"/>
    <property type="evidence" value="ECO:0007669"/>
    <property type="project" value="UniProtKB-KW"/>
</dbReference>
<dbReference type="PANTHER" id="PTHR31677">
    <property type="entry name" value="AP2 DOMAIN CLASS TRANSCRIPTION FACTOR"/>
    <property type="match status" value="1"/>
</dbReference>
<feature type="domain" description="AP2/ERF" evidence="8">
    <location>
        <begin position="81"/>
        <end position="138"/>
    </location>
</feature>
<dbReference type="AlphaFoldDB" id="A0A314UNZ8"/>
<dbReference type="InterPro" id="IPR036955">
    <property type="entry name" value="AP2/ERF_dom_sf"/>
</dbReference>
<comment type="caution">
    <text evidence="9">The sequence shown here is derived from an EMBL/GenBank/DDBJ whole genome shotgun (WGS) entry which is preliminary data.</text>
</comment>
<dbReference type="EMBL" id="PJQY01003227">
    <property type="protein sequence ID" value="PQM39180.1"/>
    <property type="molecule type" value="Genomic_DNA"/>
</dbReference>
<dbReference type="CDD" id="cd00018">
    <property type="entry name" value="AP2"/>
    <property type="match status" value="1"/>
</dbReference>
<dbReference type="Pfam" id="PF00847">
    <property type="entry name" value="AP2"/>
    <property type="match status" value="1"/>
</dbReference>
<feature type="compositionally biased region" description="Low complexity" evidence="7">
    <location>
        <begin position="180"/>
        <end position="191"/>
    </location>
</feature>
<keyword evidence="4" id="KW-0238">DNA-binding</keyword>
<evidence type="ECO:0000256" key="3">
    <source>
        <dbReference type="ARBA" id="ARBA00023015"/>
    </source>
</evidence>
<keyword evidence="5" id="KW-0804">Transcription</keyword>
<name>A0A314UNZ8_PRUYE</name>
<evidence type="ECO:0000259" key="8">
    <source>
        <dbReference type="PROSITE" id="PS51032"/>
    </source>
</evidence>
<dbReference type="SMART" id="SM00380">
    <property type="entry name" value="AP2"/>
    <property type="match status" value="1"/>
</dbReference>
<dbReference type="OrthoDB" id="1931494at2759"/>
<feature type="compositionally biased region" description="Basic and acidic residues" evidence="7">
    <location>
        <begin position="28"/>
        <end position="38"/>
    </location>
</feature>
<feature type="region of interest" description="Disordered" evidence="7">
    <location>
        <begin position="167"/>
        <end position="231"/>
    </location>
</feature>
<dbReference type="Proteomes" id="UP000250321">
    <property type="component" value="Unassembled WGS sequence"/>
</dbReference>
<evidence type="ECO:0000256" key="6">
    <source>
        <dbReference type="ARBA" id="ARBA00023242"/>
    </source>
</evidence>
<dbReference type="FunFam" id="3.30.730.10:FF:000001">
    <property type="entry name" value="Ethylene-responsive transcription factor 2"/>
    <property type="match status" value="1"/>
</dbReference>
<dbReference type="STRING" id="2094558.A0A314UNZ8"/>
<dbReference type="GO" id="GO:0003700">
    <property type="term" value="F:DNA-binding transcription factor activity"/>
    <property type="evidence" value="ECO:0007669"/>
    <property type="project" value="InterPro"/>
</dbReference>
<feature type="region of interest" description="Disordered" evidence="7">
    <location>
        <begin position="24"/>
        <end position="77"/>
    </location>
</feature>
<organism evidence="9 10">
    <name type="scientific">Prunus yedoensis var. nudiflora</name>
    <dbReference type="NCBI Taxonomy" id="2094558"/>
    <lineage>
        <taxon>Eukaryota</taxon>
        <taxon>Viridiplantae</taxon>
        <taxon>Streptophyta</taxon>
        <taxon>Embryophyta</taxon>
        <taxon>Tracheophyta</taxon>
        <taxon>Spermatophyta</taxon>
        <taxon>Magnoliopsida</taxon>
        <taxon>eudicotyledons</taxon>
        <taxon>Gunneridae</taxon>
        <taxon>Pentapetalae</taxon>
        <taxon>rosids</taxon>
        <taxon>fabids</taxon>
        <taxon>Rosales</taxon>
        <taxon>Rosaceae</taxon>
        <taxon>Amygdaloideae</taxon>
        <taxon>Amygdaleae</taxon>
        <taxon>Prunus</taxon>
    </lineage>
</organism>
<proteinExistence type="predicted"/>
<keyword evidence="6" id="KW-0539">Nucleus</keyword>
<dbReference type="InterPro" id="IPR001471">
    <property type="entry name" value="AP2/ERF_dom"/>
</dbReference>
<feature type="compositionally biased region" description="Low complexity" evidence="7">
    <location>
        <begin position="62"/>
        <end position="71"/>
    </location>
</feature>
<accession>A0A314UNZ8</accession>
<comment type="subcellular location">
    <subcellularLocation>
        <location evidence="1">Nucleus</location>
    </subcellularLocation>
</comment>
<dbReference type="Gene3D" id="3.30.730.10">
    <property type="entry name" value="AP2/ERF domain"/>
    <property type="match status" value="1"/>
</dbReference>
<sequence length="281" mass="30767">MRHCGKAKGHLVISKTNFTFIQKKREKRIGVSENDKGSSKQLSPGRFVGAREGAEEPPPEPAATTPAEPAGSRPNIANEVRYRGVRKRPWGRFAAEIRDPWKKTRVWLGTFDSAEDAARAYDAAARILRGPKAKTNFPISCAYPPPFYNNPTDQAIETKLFGSGYGFQDHPVVDPQRPTSSSLSSTVESFSGPRQPLQSTTIAAESSRRKRQPRTPPVVPEDCHSDCDSSSSVVEDDGDFAASSSFRKTLLPFDLNFPPLDEEGELGSGDGQDLRCTALCL</sequence>
<evidence type="ECO:0000256" key="7">
    <source>
        <dbReference type="SAM" id="MobiDB-lite"/>
    </source>
</evidence>
<gene>
    <name evidence="9" type="ORF">Pyn_02903</name>
</gene>
<evidence type="ECO:0000256" key="4">
    <source>
        <dbReference type="ARBA" id="ARBA00023125"/>
    </source>
</evidence>
<evidence type="ECO:0000256" key="2">
    <source>
        <dbReference type="ARBA" id="ARBA00022745"/>
    </source>
</evidence>
<dbReference type="GO" id="GO:0005634">
    <property type="term" value="C:nucleus"/>
    <property type="evidence" value="ECO:0007669"/>
    <property type="project" value="UniProtKB-SubCell"/>
</dbReference>
<evidence type="ECO:0000313" key="10">
    <source>
        <dbReference type="Proteomes" id="UP000250321"/>
    </source>
</evidence>
<evidence type="ECO:0000313" key="9">
    <source>
        <dbReference type="EMBL" id="PQM39180.1"/>
    </source>
</evidence>
<keyword evidence="2" id="KW-0936">Ethylene signaling pathway</keyword>
<dbReference type="SUPFAM" id="SSF54171">
    <property type="entry name" value="DNA-binding domain"/>
    <property type="match status" value="1"/>
</dbReference>
<evidence type="ECO:0000256" key="1">
    <source>
        <dbReference type="ARBA" id="ARBA00004123"/>
    </source>
</evidence>
<dbReference type="PANTHER" id="PTHR31677:SF248">
    <property type="entry name" value="OS04G0669200 PROTEIN"/>
    <property type="match status" value="1"/>
</dbReference>
<keyword evidence="3" id="KW-0805">Transcription regulation</keyword>
<dbReference type="GO" id="GO:0003677">
    <property type="term" value="F:DNA binding"/>
    <property type="evidence" value="ECO:0007669"/>
    <property type="project" value="UniProtKB-KW"/>
</dbReference>
<keyword evidence="10" id="KW-1185">Reference proteome</keyword>
<dbReference type="PRINTS" id="PR00367">
    <property type="entry name" value="ETHRSPELEMNT"/>
</dbReference>
<dbReference type="InterPro" id="IPR016177">
    <property type="entry name" value="DNA-bd_dom_sf"/>
</dbReference>